<accession>A0A9P8C4G1</accession>
<dbReference type="OrthoDB" id="2951834at2759"/>
<organism evidence="1 2">
    <name type="scientific">Amylocarpus encephaloides</name>
    <dbReference type="NCBI Taxonomy" id="45428"/>
    <lineage>
        <taxon>Eukaryota</taxon>
        <taxon>Fungi</taxon>
        <taxon>Dikarya</taxon>
        <taxon>Ascomycota</taxon>
        <taxon>Pezizomycotina</taxon>
        <taxon>Leotiomycetes</taxon>
        <taxon>Helotiales</taxon>
        <taxon>Helotiales incertae sedis</taxon>
        <taxon>Amylocarpus</taxon>
    </lineage>
</organism>
<keyword evidence="2" id="KW-1185">Reference proteome</keyword>
<dbReference type="AlphaFoldDB" id="A0A9P8C4G1"/>
<comment type="caution">
    <text evidence="1">The sequence shown here is derived from an EMBL/GenBank/DDBJ whole genome shotgun (WGS) entry which is preliminary data.</text>
</comment>
<evidence type="ECO:0000313" key="2">
    <source>
        <dbReference type="Proteomes" id="UP000824998"/>
    </source>
</evidence>
<proteinExistence type="predicted"/>
<reference evidence="1" key="1">
    <citation type="journal article" date="2021" name="IMA Fungus">
        <title>Genomic characterization of three marine fungi, including Emericellopsis atlantica sp. nov. with signatures of a generalist lifestyle and marine biomass degradation.</title>
        <authorList>
            <person name="Hagestad O.C."/>
            <person name="Hou L."/>
            <person name="Andersen J.H."/>
            <person name="Hansen E.H."/>
            <person name="Altermark B."/>
            <person name="Li C."/>
            <person name="Kuhnert E."/>
            <person name="Cox R.J."/>
            <person name="Crous P.W."/>
            <person name="Spatafora J.W."/>
            <person name="Lail K."/>
            <person name="Amirebrahimi M."/>
            <person name="Lipzen A."/>
            <person name="Pangilinan J."/>
            <person name="Andreopoulos W."/>
            <person name="Hayes R.D."/>
            <person name="Ng V."/>
            <person name="Grigoriev I.V."/>
            <person name="Jackson S.A."/>
            <person name="Sutton T.D.S."/>
            <person name="Dobson A.D.W."/>
            <person name="Rama T."/>
        </authorList>
    </citation>
    <scope>NUCLEOTIDE SEQUENCE</scope>
    <source>
        <strain evidence="1">TRa018bII</strain>
    </source>
</reference>
<gene>
    <name evidence="1" type="ORF">BJ875DRAFT_58257</name>
</gene>
<sequence>MSRKLQFLASASHLLPSNEIQSAHWLVGNATQFLAFLQNLGPQKTSDLRSLRICPHAVYEKTGAGWLGDKANGYSSGPEWCKLLNKLADEATDLEYVYVFLDCYEEGFHFGAGRDVNFVKALGKLKVSGKMELVGLFGKGWPKYLEEKIGMPVWSKESESENNLRRLMDYQRSTEGQIS</sequence>
<protein>
    <submittedName>
        <fullName evidence="1">Uncharacterized protein</fullName>
    </submittedName>
</protein>
<evidence type="ECO:0000313" key="1">
    <source>
        <dbReference type="EMBL" id="KAG9233112.1"/>
    </source>
</evidence>
<name>A0A9P8C4G1_9HELO</name>
<dbReference type="Proteomes" id="UP000824998">
    <property type="component" value="Unassembled WGS sequence"/>
</dbReference>
<dbReference type="EMBL" id="MU251515">
    <property type="protein sequence ID" value="KAG9233112.1"/>
    <property type="molecule type" value="Genomic_DNA"/>
</dbReference>